<reference evidence="1" key="1">
    <citation type="submission" date="2018-01" db="EMBL/GenBank/DDBJ databases">
        <authorList>
            <person name="Regsiter A."/>
            <person name="William W."/>
        </authorList>
    </citation>
    <scope>NUCLEOTIDE SEQUENCE</scope>
    <source>
        <strain evidence="1">TRIP AH-1</strain>
    </source>
</reference>
<evidence type="ECO:0000313" key="1">
    <source>
        <dbReference type="EMBL" id="SPD73486.1"/>
    </source>
</evidence>
<dbReference type="EMBL" id="OJIN01000101">
    <property type="protein sequence ID" value="SPD73486.1"/>
    <property type="molecule type" value="Genomic_DNA"/>
</dbReference>
<gene>
    <name evidence="1" type="ORF">PITCH_A190062</name>
</gene>
<organism evidence="1">
    <name type="scientific">uncultured Desulfobacterium sp</name>
    <dbReference type="NCBI Taxonomy" id="201089"/>
    <lineage>
        <taxon>Bacteria</taxon>
        <taxon>Pseudomonadati</taxon>
        <taxon>Thermodesulfobacteriota</taxon>
        <taxon>Desulfobacteria</taxon>
        <taxon>Desulfobacterales</taxon>
        <taxon>Desulfobacteriaceae</taxon>
        <taxon>Desulfobacterium</taxon>
        <taxon>environmental samples</taxon>
    </lineage>
</organism>
<proteinExistence type="predicted"/>
<name>A0A445MVI3_9BACT</name>
<protein>
    <submittedName>
        <fullName evidence="1">Uncharacterized protein</fullName>
    </submittedName>
</protein>
<sequence length="91" mass="9219">MKKTIVGKSVRIGAVVAIFASGWFCGAVSQRSAEAQLGDVGKAVMEKAGEQGGSLGAAAKLGTSISDIQTHLDALQKDVDTLNSIKAMLGG</sequence>
<accession>A0A445MVI3</accession>
<dbReference type="AlphaFoldDB" id="A0A445MVI3"/>